<dbReference type="GO" id="GO:0004534">
    <property type="term" value="F:5'-3' RNA exonuclease activity"/>
    <property type="evidence" value="ECO:0007669"/>
    <property type="project" value="TreeGrafter"/>
</dbReference>
<evidence type="ECO:0000259" key="2">
    <source>
        <dbReference type="Pfam" id="PF17846"/>
    </source>
</evidence>
<dbReference type="PANTHER" id="PTHR12341:SF53">
    <property type="entry name" value="5'-3' EXORIBONUCLEASE"/>
    <property type="match status" value="1"/>
</dbReference>
<dbReference type="InterPro" id="IPR027073">
    <property type="entry name" value="5_3_exoribonuclease"/>
</dbReference>
<comment type="caution">
    <text evidence="4">The sequence shown here is derived from an EMBL/GenBank/DDBJ whole genome shotgun (WGS) entry which is preliminary data.</text>
</comment>
<dbReference type="Pfam" id="PF17872">
    <property type="entry name" value="AAA_lid_10"/>
    <property type="match status" value="1"/>
</dbReference>
<proteinExistence type="predicted"/>
<keyword evidence="5" id="KW-1185">Reference proteome</keyword>
<feature type="domain" description="AAA lid" evidence="3">
    <location>
        <begin position="3"/>
        <end position="28"/>
    </location>
</feature>
<dbReference type="GO" id="GO:0003723">
    <property type="term" value="F:RNA binding"/>
    <property type="evidence" value="ECO:0007669"/>
    <property type="project" value="TreeGrafter"/>
</dbReference>
<dbReference type="Gene3D" id="3.40.50.300">
    <property type="entry name" value="P-loop containing nucleotide triphosphate hydrolases"/>
    <property type="match status" value="1"/>
</dbReference>
<dbReference type="AlphaFoldDB" id="A0A835H177"/>
<evidence type="ECO:0000313" key="5">
    <source>
        <dbReference type="Proteomes" id="UP000631114"/>
    </source>
</evidence>
<dbReference type="Pfam" id="PF17846">
    <property type="entry name" value="XRN_M"/>
    <property type="match status" value="1"/>
</dbReference>
<reference evidence="4 5" key="1">
    <citation type="submission" date="2020-10" db="EMBL/GenBank/DDBJ databases">
        <title>The Coptis chinensis genome and diversification of protoberbering-type alkaloids.</title>
        <authorList>
            <person name="Wang B."/>
            <person name="Shu S."/>
            <person name="Song C."/>
            <person name="Liu Y."/>
        </authorList>
    </citation>
    <scope>NUCLEOTIDE SEQUENCE [LARGE SCALE GENOMIC DNA]</scope>
    <source>
        <strain evidence="4">HL-2020</strain>
        <tissue evidence="4">Leaf</tissue>
    </source>
</reference>
<dbReference type="GO" id="GO:0005634">
    <property type="term" value="C:nucleus"/>
    <property type="evidence" value="ECO:0007669"/>
    <property type="project" value="TreeGrafter"/>
</dbReference>
<organism evidence="4 5">
    <name type="scientific">Coptis chinensis</name>
    <dbReference type="NCBI Taxonomy" id="261450"/>
    <lineage>
        <taxon>Eukaryota</taxon>
        <taxon>Viridiplantae</taxon>
        <taxon>Streptophyta</taxon>
        <taxon>Embryophyta</taxon>
        <taxon>Tracheophyta</taxon>
        <taxon>Spermatophyta</taxon>
        <taxon>Magnoliopsida</taxon>
        <taxon>Ranunculales</taxon>
        <taxon>Ranunculaceae</taxon>
        <taxon>Coptidoideae</taxon>
        <taxon>Coptis</taxon>
    </lineage>
</organism>
<dbReference type="PANTHER" id="PTHR12341">
    <property type="entry name" value="5'-&gt;3' EXORIBONUCLEASE"/>
    <property type="match status" value="1"/>
</dbReference>
<dbReference type="GO" id="GO:0000956">
    <property type="term" value="P:nuclear-transcribed mRNA catabolic process"/>
    <property type="evidence" value="ECO:0007669"/>
    <property type="project" value="TreeGrafter"/>
</dbReference>
<dbReference type="InterPro" id="IPR027417">
    <property type="entry name" value="P-loop_NTPase"/>
</dbReference>
<feature type="transmembrane region" description="Helical" evidence="1">
    <location>
        <begin position="204"/>
        <end position="226"/>
    </location>
</feature>
<sequence>MALQVAAISGDARRALEICRRAAELADYQLKKLLCYQLPTLVLEGINLVVSPLLALMVDQFYPYHYAPFSSDFLNIEHCEIHFIPGTPFKPFDQLMGVLPAARESMTDSSSPILDFYPTGKRERRVRANMESQTSRNEAAAEKLRSDFLHALHSRRFDQEREDIDHSKIGITGESLGVGVVGGLLGLGGGFILGPLFLELGIPPQVIEICLIFVITSVISFGLPLLRKCSPCPEANANSDIECPRPPGMYGNYVNFNRSII</sequence>
<dbReference type="EMBL" id="JADFTS010000009">
    <property type="protein sequence ID" value="KAF9588868.1"/>
    <property type="molecule type" value="Genomic_DNA"/>
</dbReference>
<feature type="transmembrane region" description="Helical" evidence="1">
    <location>
        <begin position="176"/>
        <end position="198"/>
    </location>
</feature>
<evidence type="ECO:0000256" key="1">
    <source>
        <dbReference type="SAM" id="Phobius"/>
    </source>
</evidence>
<keyword evidence="1" id="KW-0812">Transmembrane</keyword>
<feature type="domain" description="Xrn1 helical" evidence="2">
    <location>
        <begin position="61"/>
        <end position="119"/>
    </location>
</feature>
<dbReference type="Gene3D" id="1.25.40.1050">
    <property type="match status" value="1"/>
</dbReference>
<dbReference type="InterPro" id="IPR041083">
    <property type="entry name" value="AAA_lid_10"/>
</dbReference>
<dbReference type="OrthoDB" id="1744387at2759"/>
<dbReference type="Gene3D" id="1.10.8.60">
    <property type="match status" value="1"/>
</dbReference>
<evidence type="ECO:0000313" key="4">
    <source>
        <dbReference type="EMBL" id="KAF9588868.1"/>
    </source>
</evidence>
<dbReference type="InterPro" id="IPR041412">
    <property type="entry name" value="Xrn1_helical"/>
</dbReference>
<dbReference type="Proteomes" id="UP000631114">
    <property type="component" value="Unassembled WGS sequence"/>
</dbReference>
<gene>
    <name evidence="4" type="ORF">IFM89_016831</name>
</gene>
<protein>
    <submittedName>
        <fullName evidence="4">Uncharacterized protein</fullName>
    </submittedName>
</protein>
<accession>A0A835H177</accession>
<evidence type="ECO:0000259" key="3">
    <source>
        <dbReference type="Pfam" id="PF17872"/>
    </source>
</evidence>
<keyword evidence="1" id="KW-0472">Membrane</keyword>
<name>A0A835H177_9MAGN</name>
<keyword evidence="1" id="KW-1133">Transmembrane helix</keyword>